<evidence type="ECO:0000256" key="1">
    <source>
        <dbReference type="SAM" id="MobiDB-lite"/>
    </source>
</evidence>
<dbReference type="EMBL" id="BOOW01000037">
    <property type="protein sequence ID" value="GII95713.1"/>
    <property type="molecule type" value="Genomic_DNA"/>
</dbReference>
<proteinExistence type="predicted"/>
<organism evidence="2 3">
    <name type="scientific">Sinosporangium siamense</name>
    <dbReference type="NCBI Taxonomy" id="1367973"/>
    <lineage>
        <taxon>Bacteria</taxon>
        <taxon>Bacillati</taxon>
        <taxon>Actinomycetota</taxon>
        <taxon>Actinomycetes</taxon>
        <taxon>Streptosporangiales</taxon>
        <taxon>Streptosporangiaceae</taxon>
        <taxon>Sinosporangium</taxon>
    </lineage>
</organism>
<comment type="caution">
    <text evidence="2">The sequence shown here is derived from an EMBL/GenBank/DDBJ whole genome shotgun (WGS) entry which is preliminary data.</text>
</comment>
<dbReference type="AlphaFoldDB" id="A0A919RL02"/>
<gene>
    <name evidence="2" type="ORF">Ssi02_59440</name>
</gene>
<sequence>MRLHKREWIIAIVAIILTGLVSIPTGMAVADRIPGGGATDRCADLYEKDSAEYNNCTFYMVEPEENLEFVSSHGDGGGQPTATQAEVRPPTTFCVNADGTSTSDTAGAGECSRKITCVWDDAVGKYTCQDARGRKVNPPRSVCEQNPDFVCGDNTLSRTMPTPAPTARGPVEQADPEPVVDPSPDPSTDPSAVPTVEGSILPSPAPTAVPSASPTASPSPSPTVAPGDVVGQALKEANTLGLRIWLETDLVASWQAGRAQLNAAAARLAKHAAKPGVFGVKIAYDLGMRGGFTKPTQVRKFVADASAALRAVLPAGRQIAVDVVIPELGCGTNKACLEAMRAKYPLLTLANVEQYVLTGAVDAVNVSGGLFTSLYQQWKITPDRATRAHWMGLRTRNWATRVPGLYIGAREIGLAHAGASSKLTADSAEASVKARVDLPLRNGVQHVVLWTWRQTWDNNTWRLMNEGIERNAVWNSLRARKALRSVGISFNPAEVERSVADDLKAIADVAGQVYVYVP</sequence>
<dbReference type="RefSeq" id="WP_204030744.1">
    <property type="nucleotide sequence ID" value="NZ_BOOW01000037.1"/>
</dbReference>
<feature type="compositionally biased region" description="Low complexity" evidence="1">
    <location>
        <begin position="206"/>
        <end position="216"/>
    </location>
</feature>
<feature type="region of interest" description="Disordered" evidence="1">
    <location>
        <begin position="131"/>
        <end position="228"/>
    </location>
</feature>
<evidence type="ECO:0000313" key="2">
    <source>
        <dbReference type="EMBL" id="GII95713.1"/>
    </source>
</evidence>
<keyword evidence="3" id="KW-1185">Reference proteome</keyword>
<accession>A0A919RL02</accession>
<reference evidence="2" key="1">
    <citation type="submission" date="2021-01" db="EMBL/GenBank/DDBJ databases">
        <title>Whole genome shotgun sequence of Sinosporangium siamense NBRC 109515.</title>
        <authorList>
            <person name="Komaki H."/>
            <person name="Tamura T."/>
        </authorList>
    </citation>
    <scope>NUCLEOTIDE SEQUENCE</scope>
    <source>
        <strain evidence="2">NBRC 109515</strain>
    </source>
</reference>
<name>A0A919RL02_9ACTN</name>
<dbReference type="Proteomes" id="UP000606172">
    <property type="component" value="Unassembled WGS sequence"/>
</dbReference>
<evidence type="ECO:0000313" key="3">
    <source>
        <dbReference type="Proteomes" id="UP000606172"/>
    </source>
</evidence>
<protein>
    <submittedName>
        <fullName evidence="2">Uncharacterized protein</fullName>
    </submittedName>
</protein>